<gene>
    <name evidence="5" type="ORF">EWM64_g10774</name>
</gene>
<keyword evidence="1" id="KW-0378">Hydrolase</keyword>
<dbReference type="SUPFAM" id="SSF75005">
    <property type="entry name" value="Arabinanase/levansucrase/invertase"/>
    <property type="match status" value="1"/>
</dbReference>
<dbReference type="PANTHER" id="PTHR42812">
    <property type="entry name" value="BETA-XYLOSIDASE"/>
    <property type="match status" value="1"/>
</dbReference>
<dbReference type="SUPFAM" id="SSF49899">
    <property type="entry name" value="Concanavalin A-like lectins/glucanases"/>
    <property type="match status" value="1"/>
</dbReference>
<dbReference type="Gene3D" id="2.115.10.20">
    <property type="entry name" value="Glycosyl hydrolase domain, family 43"/>
    <property type="match status" value="1"/>
</dbReference>
<organism evidence="5 6">
    <name type="scientific">Hericium alpestre</name>
    <dbReference type="NCBI Taxonomy" id="135208"/>
    <lineage>
        <taxon>Eukaryota</taxon>
        <taxon>Fungi</taxon>
        <taxon>Dikarya</taxon>
        <taxon>Basidiomycota</taxon>
        <taxon>Agaricomycotina</taxon>
        <taxon>Agaricomycetes</taxon>
        <taxon>Russulales</taxon>
        <taxon>Hericiaceae</taxon>
        <taxon>Hericium</taxon>
    </lineage>
</organism>
<keyword evidence="6" id="KW-1185">Reference proteome</keyword>
<dbReference type="InterPro" id="IPR013320">
    <property type="entry name" value="ConA-like_dom_sf"/>
</dbReference>
<evidence type="ECO:0000256" key="2">
    <source>
        <dbReference type="ARBA" id="ARBA00023295"/>
    </source>
</evidence>
<dbReference type="STRING" id="135208.A0A4Y9ZHJ0"/>
<proteinExistence type="predicted"/>
<feature type="domain" description="Beta-xylosidase C-terminal Concanavalin A-like" evidence="4">
    <location>
        <begin position="90"/>
        <end position="307"/>
    </location>
</feature>
<dbReference type="EMBL" id="SFCI01003121">
    <property type="protein sequence ID" value="TFY73238.1"/>
    <property type="molecule type" value="Genomic_DNA"/>
</dbReference>
<dbReference type="Proteomes" id="UP000298061">
    <property type="component" value="Unassembled WGS sequence"/>
</dbReference>
<comment type="caution">
    <text evidence="5">The sequence shown here is derived from an EMBL/GenBank/DDBJ whole genome shotgun (WGS) entry which is preliminary data.</text>
</comment>
<evidence type="ECO:0000259" key="4">
    <source>
        <dbReference type="Pfam" id="PF17851"/>
    </source>
</evidence>
<dbReference type="AlphaFoldDB" id="A0A4Y9ZHJ0"/>
<dbReference type="OrthoDB" id="2139957at2759"/>
<dbReference type="PANTHER" id="PTHR42812:SF17">
    <property type="entry name" value="BETA-XYLOSIDASE C-TERMINAL CONCANAVALIN A-LIKE DOMAIN-CONTAINING PROTEIN-RELATED"/>
    <property type="match status" value="1"/>
</dbReference>
<dbReference type="GO" id="GO:0016798">
    <property type="term" value="F:hydrolase activity, acting on glycosyl bonds"/>
    <property type="evidence" value="ECO:0007669"/>
    <property type="project" value="UniProtKB-KW"/>
</dbReference>
<evidence type="ECO:0000256" key="1">
    <source>
        <dbReference type="ARBA" id="ARBA00022801"/>
    </source>
</evidence>
<dbReference type="InterPro" id="IPR023296">
    <property type="entry name" value="Glyco_hydro_beta-prop_sf"/>
</dbReference>
<protein>
    <recommendedName>
        <fullName evidence="4">Beta-xylosidase C-terminal Concanavalin A-like domain-containing protein</fullName>
    </recommendedName>
</protein>
<reference evidence="5 6" key="1">
    <citation type="submission" date="2019-02" db="EMBL/GenBank/DDBJ databases">
        <title>Genome sequencing of the rare red list fungi Hericium alpestre (H. flagellum).</title>
        <authorList>
            <person name="Buettner E."/>
            <person name="Kellner H."/>
        </authorList>
    </citation>
    <scope>NUCLEOTIDE SEQUENCE [LARGE SCALE GENOMIC DNA]</scope>
    <source>
        <strain evidence="5 6">DSM 108284</strain>
    </source>
</reference>
<dbReference type="InterPro" id="IPR051795">
    <property type="entry name" value="Glycosyl_Hydrlase_43"/>
</dbReference>
<name>A0A4Y9ZHJ0_9AGAM</name>
<evidence type="ECO:0000313" key="6">
    <source>
        <dbReference type="Proteomes" id="UP000298061"/>
    </source>
</evidence>
<dbReference type="Gene3D" id="2.60.120.200">
    <property type="match status" value="1"/>
</dbReference>
<feature type="region of interest" description="Disordered" evidence="3">
    <location>
        <begin position="55"/>
        <end position="81"/>
    </location>
</feature>
<sequence length="314" mass="34139">QTVGHADLFNDTEGNWWGVALSTRSGPEYTYYPMGRETVLTPAQWKEGEFPTFTPVLGEETGPLPPQKKGIKGSGNWAGADDDINFPPHSSLPIHFVHNRYPDPAAYTVSPSGHANTLRLTPSVLNLTAPGHRSASTPQTFVGRRQEHVKFTFDVKLSFQSKQDHAEAGVTVFLNQGQHFDMGIVTLSPQSASQAGYTGAPAKDVARYIRLRTMTVNSTNEGAVDPVSKPNITLLHPHSQGDVHLQIEAVNRTTYAFRHATPRGWITVGWGVSSEVSGGFVGTIIGLFATGNGQNVTDPAYFSDFSYVGNRNVF</sequence>
<accession>A0A4Y9ZHJ0</accession>
<dbReference type="InterPro" id="IPR041542">
    <property type="entry name" value="GH43_C2"/>
</dbReference>
<feature type="non-terminal residue" evidence="5">
    <location>
        <position position="1"/>
    </location>
</feature>
<evidence type="ECO:0000256" key="3">
    <source>
        <dbReference type="SAM" id="MobiDB-lite"/>
    </source>
</evidence>
<keyword evidence="2" id="KW-0326">Glycosidase</keyword>
<dbReference type="Pfam" id="PF17851">
    <property type="entry name" value="GH43_C2"/>
    <property type="match status" value="1"/>
</dbReference>
<evidence type="ECO:0000313" key="5">
    <source>
        <dbReference type="EMBL" id="TFY73238.1"/>
    </source>
</evidence>